<organism evidence="2 3">
    <name type="scientific">Nocardioides malaquae</name>
    <dbReference type="NCBI Taxonomy" id="2773426"/>
    <lineage>
        <taxon>Bacteria</taxon>
        <taxon>Bacillati</taxon>
        <taxon>Actinomycetota</taxon>
        <taxon>Actinomycetes</taxon>
        <taxon>Propionibacteriales</taxon>
        <taxon>Nocardioidaceae</taxon>
        <taxon>Nocardioides</taxon>
    </lineage>
</organism>
<feature type="transmembrane region" description="Helical" evidence="1">
    <location>
        <begin position="196"/>
        <end position="215"/>
    </location>
</feature>
<feature type="transmembrane region" description="Helical" evidence="1">
    <location>
        <begin position="170"/>
        <end position="189"/>
    </location>
</feature>
<accession>A0ABR9RRU8</accession>
<keyword evidence="1" id="KW-1133">Transmembrane helix</keyword>
<dbReference type="EMBL" id="JADCSA010000005">
    <property type="protein sequence ID" value="MBE7324298.1"/>
    <property type="molecule type" value="Genomic_DNA"/>
</dbReference>
<dbReference type="Proteomes" id="UP000756387">
    <property type="component" value="Unassembled WGS sequence"/>
</dbReference>
<proteinExistence type="predicted"/>
<feature type="transmembrane region" description="Helical" evidence="1">
    <location>
        <begin position="131"/>
        <end position="158"/>
    </location>
</feature>
<evidence type="ECO:0000313" key="2">
    <source>
        <dbReference type="EMBL" id="MBE7324298.1"/>
    </source>
</evidence>
<evidence type="ECO:0000313" key="3">
    <source>
        <dbReference type="Proteomes" id="UP000756387"/>
    </source>
</evidence>
<evidence type="ECO:0000256" key="1">
    <source>
        <dbReference type="SAM" id="Phobius"/>
    </source>
</evidence>
<name>A0ABR9RRU8_9ACTN</name>
<reference evidence="2 3" key="1">
    <citation type="submission" date="2020-10" db="EMBL/GenBank/DDBJ databases">
        <title>Nocardioides sp. isolated from sludge.</title>
        <authorList>
            <person name="Zhang X."/>
        </authorList>
    </citation>
    <scope>NUCLEOTIDE SEQUENCE [LARGE SCALE GENOMIC DNA]</scope>
    <source>
        <strain evidence="2 3">Y6</strain>
    </source>
</reference>
<keyword evidence="1" id="KW-0812">Transmembrane</keyword>
<keyword evidence="1" id="KW-0472">Membrane</keyword>
<sequence>MLLAAVVCILGGVLGSGVWIGEPVAEAAGGALSADATFLAPAGAAFSVWSVIYAALVVFTVWHTLPGRAADALARTVGWWAAASMVLNAVWLLSIQTSYLWLSILVILGLALVLGLLLVRANGVEGAGAGPVVVGVTFGLYLGWTSVATCANVAAVLVDAGVDPGRRVGELVGVGVLAVVCLLVWLLATRVGVARWAVVATVVWGLAWIAVGRLGDEPESLVVGVAAVVAAGASVLLTALASRTVRRS</sequence>
<feature type="transmembrane region" description="Helical" evidence="1">
    <location>
        <begin position="77"/>
        <end position="93"/>
    </location>
</feature>
<feature type="transmembrane region" description="Helical" evidence="1">
    <location>
        <begin position="39"/>
        <end position="65"/>
    </location>
</feature>
<gene>
    <name evidence="2" type="ORF">IEQ44_06505</name>
</gene>
<feature type="transmembrane region" description="Helical" evidence="1">
    <location>
        <begin position="221"/>
        <end position="241"/>
    </location>
</feature>
<feature type="transmembrane region" description="Helical" evidence="1">
    <location>
        <begin position="99"/>
        <end position="119"/>
    </location>
</feature>
<protein>
    <submittedName>
        <fullName evidence="2">Tryptophan-rich sensory protein</fullName>
    </submittedName>
</protein>
<dbReference type="InterPro" id="IPR038330">
    <property type="entry name" value="TspO/MBR-related_sf"/>
</dbReference>
<dbReference type="Gene3D" id="1.20.1260.100">
    <property type="entry name" value="TspO/MBR protein"/>
    <property type="match status" value="1"/>
</dbReference>
<comment type="caution">
    <text evidence="2">The sequence shown here is derived from an EMBL/GenBank/DDBJ whole genome shotgun (WGS) entry which is preliminary data.</text>
</comment>
<keyword evidence="3" id="KW-1185">Reference proteome</keyword>